<keyword evidence="5" id="KW-1185">Reference proteome</keyword>
<dbReference type="PANTHER" id="PTHR10281">
    <property type="entry name" value="MEMBRANE-ASSOCIATED PROGESTERONE RECEPTOR COMPONENT-RELATED"/>
    <property type="match status" value="1"/>
</dbReference>
<comment type="similarity">
    <text evidence="1">Belongs to the cytochrome b5 family. MAPR subfamily.</text>
</comment>
<dbReference type="Gene3D" id="3.10.120.10">
    <property type="entry name" value="Cytochrome b5-like heme/steroid binding domain"/>
    <property type="match status" value="1"/>
</dbReference>
<dbReference type="Pfam" id="PF00173">
    <property type="entry name" value="Cyt-b5"/>
    <property type="match status" value="1"/>
</dbReference>
<evidence type="ECO:0000259" key="3">
    <source>
        <dbReference type="SMART" id="SM01117"/>
    </source>
</evidence>
<reference evidence="4" key="1">
    <citation type="submission" date="2019-03" db="EMBL/GenBank/DDBJ databases">
        <title>Long read genome sequence of the mycoparasitic Pythium oligandrum ATCC 38472 isolated from sugarbeet rhizosphere.</title>
        <authorList>
            <person name="Gaulin E."/>
        </authorList>
    </citation>
    <scope>NUCLEOTIDE SEQUENCE</scope>
    <source>
        <strain evidence="4">ATCC 38472_TT</strain>
    </source>
</reference>
<dbReference type="InterPro" id="IPR050577">
    <property type="entry name" value="MAPR/NEUFC/NENF-like"/>
</dbReference>
<dbReference type="PANTHER" id="PTHR10281:SF76">
    <property type="entry name" value="CALCUTTA CUP-RELATED"/>
    <property type="match status" value="1"/>
</dbReference>
<dbReference type="Proteomes" id="UP000794436">
    <property type="component" value="Unassembled WGS sequence"/>
</dbReference>
<proteinExistence type="inferred from homology"/>
<evidence type="ECO:0000313" key="4">
    <source>
        <dbReference type="EMBL" id="TMW58679.1"/>
    </source>
</evidence>
<sequence length="166" mass="17944">MAKSSVALMALALVVAVLAFAWPSIEQQLIAQGVGCPWPFNALLHNVHKPANHGAAQPVTPGISPLKAYTLEELKKYDGTDKDLPILLAIGGKVVDVTSGAKFYGVGKTYSQFAGTACTRALGLSSLEKKDINDDVSDFTETQLRELEETKLFYYEKYPVVGQLVN</sequence>
<gene>
    <name evidence="4" type="ORF">Poli38472_010238</name>
</gene>
<keyword evidence="2" id="KW-0732">Signal</keyword>
<dbReference type="GO" id="GO:0016020">
    <property type="term" value="C:membrane"/>
    <property type="evidence" value="ECO:0007669"/>
    <property type="project" value="TreeGrafter"/>
</dbReference>
<comment type="caution">
    <text evidence="4">The sequence shown here is derived from an EMBL/GenBank/DDBJ whole genome shotgun (WGS) entry which is preliminary data.</text>
</comment>
<dbReference type="AlphaFoldDB" id="A0A8K1FF64"/>
<name>A0A8K1FF64_PYTOL</name>
<feature type="signal peptide" evidence="2">
    <location>
        <begin position="1"/>
        <end position="21"/>
    </location>
</feature>
<organism evidence="4 5">
    <name type="scientific">Pythium oligandrum</name>
    <name type="common">Mycoparasitic fungus</name>
    <dbReference type="NCBI Taxonomy" id="41045"/>
    <lineage>
        <taxon>Eukaryota</taxon>
        <taxon>Sar</taxon>
        <taxon>Stramenopiles</taxon>
        <taxon>Oomycota</taxon>
        <taxon>Peronosporomycetes</taxon>
        <taxon>Pythiales</taxon>
        <taxon>Pythiaceae</taxon>
        <taxon>Pythium</taxon>
    </lineage>
</organism>
<feature type="chain" id="PRO_5035434587" description="Cytochrome b5 heme-binding domain-containing protein" evidence="2">
    <location>
        <begin position="22"/>
        <end position="166"/>
    </location>
</feature>
<dbReference type="GO" id="GO:0012505">
    <property type="term" value="C:endomembrane system"/>
    <property type="evidence" value="ECO:0007669"/>
    <property type="project" value="TreeGrafter"/>
</dbReference>
<dbReference type="SUPFAM" id="SSF55856">
    <property type="entry name" value="Cytochrome b5-like heme/steroid binding domain"/>
    <property type="match status" value="1"/>
</dbReference>
<evidence type="ECO:0000313" key="5">
    <source>
        <dbReference type="Proteomes" id="UP000794436"/>
    </source>
</evidence>
<dbReference type="InterPro" id="IPR036400">
    <property type="entry name" value="Cyt_B5-like_heme/steroid_sf"/>
</dbReference>
<protein>
    <recommendedName>
        <fullName evidence="3">Cytochrome b5 heme-binding domain-containing protein</fullName>
    </recommendedName>
</protein>
<evidence type="ECO:0000256" key="1">
    <source>
        <dbReference type="ARBA" id="ARBA00038357"/>
    </source>
</evidence>
<accession>A0A8K1FF64</accession>
<dbReference type="InterPro" id="IPR001199">
    <property type="entry name" value="Cyt_B5-like_heme/steroid-bd"/>
</dbReference>
<feature type="domain" description="Cytochrome b5 heme-binding" evidence="3">
    <location>
        <begin position="69"/>
        <end position="165"/>
    </location>
</feature>
<dbReference type="SMART" id="SM01117">
    <property type="entry name" value="Cyt-b5"/>
    <property type="match status" value="1"/>
</dbReference>
<dbReference type="EMBL" id="SPLM01000111">
    <property type="protein sequence ID" value="TMW58679.1"/>
    <property type="molecule type" value="Genomic_DNA"/>
</dbReference>
<dbReference type="OrthoDB" id="547796at2759"/>
<evidence type="ECO:0000256" key="2">
    <source>
        <dbReference type="SAM" id="SignalP"/>
    </source>
</evidence>